<dbReference type="SMART" id="SM01231">
    <property type="entry name" value="H-kinase_dim"/>
    <property type="match status" value="1"/>
</dbReference>
<dbReference type="InterPro" id="IPR002545">
    <property type="entry name" value="CheW-lke_dom"/>
</dbReference>
<evidence type="ECO:0000256" key="11">
    <source>
        <dbReference type="ARBA" id="ARBA00035100"/>
    </source>
</evidence>
<comment type="catalytic activity">
    <reaction evidence="1">
        <text>ATP + protein L-histidine = ADP + protein N-phospho-L-histidine.</text>
        <dbReference type="EC" id="2.7.13.3"/>
    </reaction>
</comment>
<comment type="function">
    <text evidence="11">Involved in the transmission of sensory signals from the chemoreceptors to the flagellar motors. CheA is autophosphorylated; it can transfer its phosphate group to either CheB or CheY.</text>
</comment>
<evidence type="ECO:0000256" key="10">
    <source>
        <dbReference type="ARBA" id="ARBA00023012"/>
    </source>
</evidence>
<dbReference type="CDD" id="cd16916">
    <property type="entry name" value="HATPase_CheA-like"/>
    <property type="match status" value="1"/>
</dbReference>
<evidence type="ECO:0000256" key="8">
    <source>
        <dbReference type="ARBA" id="ARBA00022777"/>
    </source>
</evidence>
<dbReference type="CDD" id="cd00088">
    <property type="entry name" value="HPT"/>
    <property type="match status" value="1"/>
</dbReference>
<dbReference type="SUPFAM" id="SSF50341">
    <property type="entry name" value="CheW-like"/>
    <property type="match status" value="1"/>
</dbReference>
<dbReference type="PROSITE" id="PS50109">
    <property type="entry name" value="HIS_KIN"/>
    <property type="match status" value="1"/>
</dbReference>
<keyword evidence="4" id="KW-0145">Chemotaxis</keyword>
<keyword evidence="6" id="KW-0808">Transferase</keyword>
<organism evidence="16 17">
    <name type="scientific">Rariglobus hedericola</name>
    <dbReference type="NCBI Taxonomy" id="2597822"/>
    <lineage>
        <taxon>Bacteria</taxon>
        <taxon>Pseudomonadati</taxon>
        <taxon>Verrucomicrobiota</taxon>
        <taxon>Opitutia</taxon>
        <taxon>Opitutales</taxon>
        <taxon>Opitutaceae</taxon>
        <taxon>Rariglobus</taxon>
    </lineage>
</organism>
<dbReference type="InterPro" id="IPR051315">
    <property type="entry name" value="Bact_Chemotaxis_CheA"/>
</dbReference>
<dbReference type="GO" id="GO:0005737">
    <property type="term" value="C:cytoplasm"/>
    <property type="evidence" value="ECO:0007669"/>
    <property type="project" value="InterPro"/>
</dbReference>
<dbReference type="Pfam" id="PF01627">
    <property type="entry name" value="Hpt"/>
    <property type="match status" value="1"/>
</dbReference>
<evidence type="ECO:0000256" key="4">
    <source>
        <dbReference type="ARBA" id="ARBA00022500"/>
    </source>
</evidence>
<dbReference type="InterPro" id="IPR036097">
    <property type="entry name" value="HisK_dim/P_sf"/>
</dbReference>
<dbReference type="SMART" id="SM00260">
    <property type="entry name" value="CheW"/>
    <property type="match status" value="1"/>
</dbReference>
<evidence type="ECO:0000259" key="13">
    <source>
        <dbReference type="PROSITE" id="PS50109"/>
    </source>
</evidence>
<evidence type="ECO:0000259" key="14">
    <source>
        <dbReference type="PROSITE" id="PS50851"/>
    </source>
</evidence>
<keyword evidence="8" id="KW-0418">Kinase</keyword>
<dbReference type="PANTHER" id="PTHR43395">
    <property type="entry name" value="SENSOR HISTIDINE KINASE CHEA"/>
    <property type="match status" value="1"/>
</dbReference>
<feature type="modified residue" description="Phosphohistidine" evidence="12">
    <location>
        <position position="183"/>
    </location>
</feature>
<keyword evidence="9" id="KW-0067">ATP-binding</keyword>
<sequence>MPISEHYHQALDDACNRLTAEISLARVGRDDGLIPAYSLMSDLVTATEDDAALHGPAVALRARLDALLDSARPFDQGTLDALHALLAWLRPAIEARVADQEVPVWQSTDEGQGIAGVSPAAVETEVPFQEQVLDLNMAENAELLTEFHAEAIDHLAQIESSLLKLDETPDDRDALNQLFRSFHTIKGVSGFLHLTPMHTLTHEVESLLDLARNGELRLNPTIVTAVLQSRDAVQSMIGQITVALEKGKTPTVIVPVGHLIRTVKALVKNPVASVAAPVPPVGSSAPVKTLAPVISMTGAPAEEMGNGVPLPLTAVDTANSGARGNGSSSTVRVNTEKLDSMMNVVGELVIVQSQIAESARGQTDPNSPLSRNIAQLGRITKELQRNAMSLRLMPIKPTFQKMERLARDLARDFGKKVVFQTEGEDTEVDRTVVEEIADPLVHMVRNSLDHGLENVADRIAAGKSEQGSLSLKAYNQGSHIIIELIDDGRGIDPERILRKAIEKGIVSADETPGRDEILQLIFAPGFSTAEKVTSVSGRGVGMDVVKRNIDKLRGKVEILTELGKGTTFKIKLPLTTAIIDGLVVRVGMDRFILPSTSVQMALRPDKESIITVHGRGEVFDHRGHIVPVRRLHRQFVIPGAIENPESGILVIIETHDRITALLVDELVGKQEVVVKNLGGYLANLPGIAGGAILGDGNIALILDLPSLIAA</sequence>
<dbReference type="PROSITE" id="PS50851">
    <property type="entry name" value="CHEW"/>
    <property type="match status" value="1"/>
</dbReference>
<keyword evidence="10" id="KW-0902">Two-component regulatory system</keyword>
<dbReference type="Pfam" id="PF02895">
    <property type="entry name" value="H-kinase_dim"/>
    <property type="match status" value="1"/>
</dbReference>
<evidence type="ECO:0000256" key="5">
    <source>
        <dbReference type="ARBA" id="ARBA00022553"/>
    </source>
</evidence>
<dbReference type="InterPro" id="IPR003594">
    <property type="entry name" value="HATPase_dom"/>
</dbReference>
<dbReference type="SMART" id="SM00387">
    <property type="entry name" value="HATPase_c"/>
    <property type="match status" value="1"/>
</dbReference>
<proteinExistence type="predicted"/>
<evidence type="ECO:0000256" key="6">
    <source>
        <dbReference type="ARBA" id="ARBA00022679"/>
    </source>
</evidence>
<dbReference type="OrthoDB" id="9803176at2"/>
<accession>A0A556QPW3</accession>
<keyword evidence="17" id="KW-1185">Reference proteome</keyword>
<gene>
    <name evidence="16" type="ORF">FPL22_05010</name>
</gene>
<evidence type="ECO:0000256" key="3">
    <source>
        <dbReference type="ARBA" id="ARBA00021495"/>
    </source>
</evidence>
<dbReference type="InterPro" id="IPR004358">
    <property type="entry name" value="Sig_transdc_His_kin-like_C"/>
</dbReference>
<evidence type="ECO:0000313" key="16">
    <source>
        <dbReference type="EMBL" id="TSJ78667.1"/>
    </source>
</evidence>
<dbReference type="RefSeq" id="WP_144229008.1">
    <property type="nucleotide sequence ID" value="NZ_CBCRVV010000002.1"/>
</dbReference>
<feature type="domain" description="CheW-like" evidence="14">
    <location>
        <begin position="578"/>
        <end position="710"/>
    </location>
</feature>
<dbReference type="Proteomes" id="UP000315648">
    <property type="component" value="Unassembled WGS sequence"/>
</dbReference>
<evidence type="ECO:0000313" key="17">
    <source>
        <dbReference type="Proteomes" id="UP000315648"/>
    </source>
</evidence>
<dbReference type="InterPro" id="IPR004105">
    <property type="entry name" value="CheA-like_dim"/>
</dbReference>
<feature type="domain" description="Histidine kinase" evidence="13">
    <location>
        <begin position="369"/>
        <end position="576"/>
    </location>
</feature>
<dbReference type="InterPro" id="IPR008207">
    <property type="entry name" value="Sig_transdc_His_kin_Hpt_dom"/>
</dbReference>
<evidence type="ECO:0000256" key="7">
    <source>
        <dbReference type="ARBA" id="ARBA00022741"/>
    </source>
</evidence>
<keyword evidence="7" id="KW-0547">Nucleotide-binding</keyword>
<dbReference type="CDD" id="cd00731">
    <property type="entry name" value="CheA_reg"/>
    <property type="match status" value="1"/>
</dbReference>
<dbReference type="PANTHER" id="PTHR43395:SF10">
    <property type="entry name" value="CHEMOTAXIS PROTEIN CHEA"/>
    <property type="match status" value="1"/>
</dbReference>
<dbReference type="Gene3D" id="1.20.120.160">
    <property type="entry name" value="HPT domain"/>
    <property type="match status" value="1"/>
</dbReference>
<keyword evidence="5 12" id="KW-0597">Phosphoprotein</keyword>
<dbReference type="InterPro" id="IPR036061">
    <property type="entry name" value="CheW-like_dom_sf"/>
</dbReference>
<dbReference type="FunFam" id="3.30.565.10:FF:000016">
    <property type="entry name" value="Chemotaxis protein CheA, putative"/>
    <property type="match status" value="1"/>
</dbReference>
<dbReference type="EC" id="2.7.13.3" evidence="2"/>
<dbReference type="Gene3D" id="1.10.287.560">
    <property type="entry name" value="Histidine kinase CheA-like, homodimeric domain"/>
    <property type="match status" value="1"/>
</dbReference>
<dbReference type="SUPFAM" id="SSF55874">
    <property type="entry name" value="ATPase domain of HSP90 chaperone/DNA topoisomerase II/histidine kinase"/>
    <property type="match status" value="1"/>
</dbReference>
<dbReference type="PROSITE" id="PS50894">
    <property type="entry name" value="HPT"/>
    <property type="match status" value="1"/>
</dbReference>
<evidence type="ECO:0000256" key="1">
    <source>
        <dbReference type="ARBA" id="ARBA00000085"/>
    </source>
</evidence>
<dbReference type="SMART" id="SM00073">
    <property type="entry name" value="HPT"/>
    <property type="match status" value="1"/>
</dbReference>
<dbReference type="Pfam" id="PF02518">
    <property type="entry name" value="HATPase_c"/>
    <property type="match status" value="1"/>
</dbReference>
<dbReference type="InterPro" id="IPR037006">
    <property type="entry name" value="CheA-like_homodim_sf"/>
</dbReference>
<evidence type="ECO:0000256" key="2">
    <source>
        <dbReference type="ARBA" id="ARBA00012438"/>
    </source>
</evidence>
<dbReference type="EMBL" id="VMBG01000001">
    <property type="protein sequence ID" value="TSJ78667.1"/>
    <property type="molecule type" value="Genomic_DNA"/>
</dbReference>
<dbReference type="AlphaFoldDB" id="A0A556QPW3"/>
<dbReference type="InterPro" id="IPR036641">
    <property type="entry name" value="HPT_dom_sf"/>
</dbReference>
<dbReference type="SUPFAM" id="SSF47384">
    <property type="entry name" value="Homodimeric domain of signal transducing histidine kinase"/>
    <property type="match status" value="1"/>
</dbReference>
<protein>
    <recommendedName>
        <fullName evidence="3">Chemotaxis protein CheA</fullName>
        <ecNumber evidence="2">2.7.13.3</ecNumber>
    </recommendedName>
</protein>
<dbReference type="Pfam" id="PF01584">
    <property type="entry name" value="CheW"/>
    <property type="match status" value="1"/>
</dbReference>
<dbReference type="InterPro" id="IPR036890">
    <property type="entry name" value="HATPase_C_sf"/>
</dbReference>
<evidence type="ECO:0000259" key="15">
    <source>
        <dbReference type="PROSITE" id="PS50894"/>
    </source>
</evidence>
<dbReference type="GO" id="GO:0000155">
    <property type="term" value="F:phosphorelay sensor kinase activity"/>
    <property type="evidence" value="ECO:0007669"/>
    <property type="project" value="InterPro"/>
</dbReference>
<evidence type="ECO:0000256" key="9">
    <source>
        <dbReference type="ARBA" id="ARBA00022840"/>
    </source>
</evidence>
<dbReference type="Gene3D" id="3.30.565.10">
    <property type="entry name" value="Histidine kinase-like ATPase, C-terminal domain"/>
    <property type="match status" value="1"/>
</dbReference>
<feature type="domain" description="HPt" evidence="15">
    <location>
        <begin position="136"/>
        <end position="240"/>
    </location>
</feature>
<name>A0A556QPW3_9BACT</name>
<dbReference type="Gene3D" id="2.30.30.40">
    <property type="entry name" value="SH3 Domains"/>
    <property type="match status" value="1"/>
</dbReference>
<dbReference type="GO" id="GO:0006935">
    <property type="term" value="P:chemotaxis"/>
    <property type="evidence" value="ECO:0007669"/>
    <property type="project" value="InterPro"/>
</dbReference>
<dbReference type="SUPFAM" id="SSF47226">
    <property type="entry name" value="Histidine-containing phosphotransfer domain, HPT domain"/>
    <property type="match status" value="1"/>
</dbReference>
<evidence type="ECO:0000256" key="12">
    <source>
        <dbReference type="PROSITE-ProRule" id="PRU00110"/>
    </source>
</evidence>
<dbReference type="InterPro" id="IPR005467">
    <property type="entry name" value="His_kinase_dom"/>
</dbReference>
<dbReference type="PRINTS" id="PR00344">
    <property type="entry name" value="BCTRLSENSOR"/>
</dbReference>
<comment type="caution">
    <text evidence="16">The sequence shown here is derived from an EMBL/GenBank/DDBJ whole genome shotgun (WGS) entry which is preliminary data.</text>
</comment>
<reference evidence="16 17" key="1">
    <citation type="submission" date="2019-07" db="EMBL/GenBank/DDBJ databases">
        <title>Description of 53C-WASEF.</title>
        <authorList>
            <person name="Pitt A."/>
            <person name="Hahn M.W."/>
        </authorList>
    </citation>
    <scope>NUCLEOTIDE SEQUENCE [LARGE SCALE GENOMIC DNA]</scope>
    <source>
        <strain evidence="16 17">53C-WASEF</strain>
    </source>
</reference>